<dbReference type="Gene3D" id="3.40.33.10">
    <property type="entry name" value="CAP"/>
    <property type="match status" value="1"/>
</dbReference>
<comment type="caution">
    <text evidence="2">The sequence shown here is derived from an EMBL/GenBank/DDBJ whole genome shotgun (WGS) entry which is preliminary data.</text>
</comment>
<dbReference type="SMART" id="SM00198">
    <property type="entry name" value="SCP"/>
    <property type="match status" value="1"/>
</dbReference>
<name>A0A8H5BRL1_9AGAR</name>
<dbReference type="InterPro" id="IPR014044">
    <property type="entry name" value="CAP_dom"/>
</dbReference>
<keyword evidence="3" id="KW-1185">Reference proteome</keyword>
<feature type="domain" description="SCP" evidence="1">
    <location>
        <begin position="90"/>
        <end position="233"/>
    </location>
</feature>
<sequence>MNEGSFIFVIPAYLINPIGDIDVLTLPERSLTRTGQYKKEDYSTLVHQLFPYVLVHTFIVMKFTLVSLSLLFASSSVSALPGKLEAQDDDIETQAVDLHNSYRAKYGADAVTWDSSIASQAQAYAEKCVFEHSTGADFIDSGTDGVGENLAAGSGDYGISDAVNSWMDEAYNNPGFSSDTGHFTQCLNSTKVVWKATKQIGCGIGSCASGTIFPDSDSKYVVCQYAPPGNYDGQFPSSPDVVKVHVLNLLVIAVKTSVDL</sequence>
<proteinExistence type="predicted"/>
<dbReference type="EMBL" id="JAACJM010000381">
    <property type="protein sequence ID" value="KAF5327939.1"/>
    <property type="molecule type" value="Genomic_DNA"/>
</dbReference>
<dbReference type="InterPro" id="IPR034113">
    <property type="entry name" value="SCP_GAPR1-like"/>
</dbReference>
<dbReference type="InterPro" id="IPR035940">
    <property type="entry name" value="CAP_sf"/>
</dbReference>
<dbReference type="InterPro" id="IPR018244">
    <property type="entry name" value="Allrgn_V5/Tpx1_CS"/>
</dbReference>
<dbReference type="Proteomes" id="UP000559256">
    <property type="component" value="Unassembled WGS sequence"/>
</dbReference>
<dbReference type="GO" id="GO:0005576">
    <property type="term" value="C:extracellular region"/>
    <property type="evidence" value="ECO:0007669"/>
    <property type="project" value="InterPro"/>
</dbReference>
<dbReference type="AlphaFoldDB" id="A0A8H5BRL1"/>
<dbReference type="InterPro" id="IPR001283">
    <property type="entry name" value="CRISP-related"/>
</dbReference>
<evidence type="ECO:0000259" key="1">
    <source>
        <dbReference type="SMART" id="SM00198"/>
    </source>
</evidence>
<gene>
    <name evidence="2" type="ORF">D9758_018050</name>
</gene>
<dbReference type="CDD" id="cd05382">
    <property type="entry name" value="CAP_GAPR1-like"/>
    <property type="match status" value="1"/>
</dbReference>
<organism evidence="2 3">
    <name type="scientific">Tetrapyrgos nigripes</name>
    <dbReference type="NCBI Taxonomy" id="182062"/>
    <lineage>
        <taxon>Eukaryota</taxon>
        <taxon>Fungi</taxon>
        <taxon>Dikarya</taxon>
        <taxon>Basidiomycota</taxon>
        <taxon>Agaricomycotina</taxon>
        <taxon>Agaricomycetes</taxon>
        <taxon>Agaricomycetidae</taxon>
        <taxon>Agaricales</taxon>
        <taxon>Marasmiineae</taxon>
        <taxon>Marasmiaceae</taxon>
        <taxon>Tetrapyrgos</taxon>
    </lineage>
</organism>
<evidence type="ECO:0000313" key="3">
    <source>
        <dbReference type="Proteomes" id="UP000559256"/>
    </source>
</evidence>
<protein>
    <recommendedName>
        <fullName evidence="1">SCP domain-containing protein</fullName>
    </recommendedName>
</protein>
<dbReference type="OrthoDB" id="337038at2759"/>
<reference evidence="2 3" key="1">
    <citation type="journal article" date="2020" name="ISME J.">
        <title>Uncovering the hidden diversity of litter-decomposition mechanisms in mushroom-forming fungi.</title>
        <authorList>
            <person name="Floudas D."/>
            <person name="Bentzer J."/>
            <person name="Ahren D."/>
            <person name="Johansson T."/>
            <person name="Persson P."/>
            <person name="Tunlid A."/>
        </authorList>
    </citation>
    <scope>NUCLEOTIDE SEQUENCE [LARGE SCALE GENOMIC DNA]</scope>
    <source>
        <strain evidence="2 3">CBS 291.85</strain>
    </source>
</reference>
<dbReference type="PRINTS" id="PR00837">
    <property type="entry name" value="V5TPXLIKE"/>
</dbReference>
<dbReference type="PROSITE" id="PS01010">
    <property type="entry name" value="CRISP_2"/>
    <property type="match status" value="1"/>
</dbReference>
<dbReference type="SUPFAM" id="SSF55797">
    <property type="entry name" value="PR-1-like"/>
    <property type="match status" value="1"/>
</dbReference>
<accession>A0A8H5BRL1</accession>
<dbReference type="Pfam" id="PF00188">
    <property type="entry name" value="CAP"/>
    <property type="match status" value="1"/>
</dbReference>
<evidence type="ECO:0000313" key="2">
    <source>
        <dbReference type="EMBL" id="KAF5327939.1"/>
    </source>
</evidence>
<dbReference type="PANTHER" id="PTHR10334">
    <property type="entry name" value="CYSTEINE-RICH SECRETORY PROTEIN-RELATED"/>
    <property type="match status" value="1"/>
</dbReference>